<evidence type="ECO:0000256" key="11">
    <source>
        <dbReference type="SAM" id="SignalP"/>
    </source>
</evidence>
<dbReference type="InterPro" id="IPR036852">
    <property type="entry name" value="Peptidase_S8/S53_dom_sf"/>
</dbReference>
<protein>
    <submittedName>
        <fullName evidence="13">PII-type proteinase</fullName>
        <ecNumber evidence="13">3.4.21.96</ecNumber>
    </submittedName>
</protein>
<feature type="active site" description="Charge relay system" evidence="7 9">
    <location>
        <position position="284"/>
    </location>
</feature>
<evidence type="ECO:0000256" key="2">
    <source>
        <dbReference type="ARBA" id="ARBA00022670"/>
    </source>
</evidence>
<dbReference type="InterPro" id="IPR026906">
    <property type="entry name" value="LRR_5"/>
</dbReference>
<sequence>MSHRKTSALVLLTAGTLAMTTVSIPAAFAADAREESQSGAPASSVDARSGAPQSGSADEAGAENPTTTPESFPSDDTPTTIIVQLEDGAVGIPWYRRVFGLSSSTKHETVKDRIETAVEAVVPGADITDVRDYTHVLDGFAIQAPASSLDAIEATEGVKAAFIERHHKPMVVEGDGGTLGTDAVDPALQNASSLEMTRANQTTQKGDRQVVEVIDTGIEATHQAFSGSMDGVDVRMSQADVEALAATLPHGKTGSYINKKIPFVFDYADNDPDVLPKSSKDLSHGTHVAAIAAANAADLQGTAPHAQIIVAKVASDKDGSIPDSTVLAALDDAVVIKPDSINLSLGEDAGMGTEAGTMYAEVYKNLAAAGVTVNAAAGNSYSSAYSNKSGKNRPYATDPDAGTLSEPASYSSTLAVASVNNQDALPYLTVGDRKVVYRKSRGLKDAVVPSLTDIEEGTYTLVYAGIGDAAALDKLVAEHPGDLSKVIVLEDRGGSDSATGADMTHEAKVKGLTQLASKPAALIIGDSEVAENPYVATIEATHTMPTVTITQKEKDALIEAIKASESGSITIANPHSGLQLASTNPSISDFTSWGVTPDLKLKPEIAAPGGNIVAAVLGNTYRSMSGTSMATPQVAGIAALVRQRVNEDPAFAGLSEADKTAVVTNLMMGTAHPLLDIDQNNGAYYSPRRVGAGQVDALAATTTFVYPSVVGAENPWRPKADLGEGTNGWTFQVTLTNVSDTARTYTLGGQALSEIVDGGLFTEHSKNWAGQGIDLTFSADSVTVPAKGTSTVSVTVTPQAAFASYANANAPKGTFIDGAVTFESTDGAPDLTVPYMGFYGSWGSPSVFDAKWFDGTTNAVHSCASTLLNPATEVPLGALNPLVGQEIDDVRAVDPAYFIMSRSALPDAPSRLLPRTCLLRNSPKVTYTYTNEAGDVVREYTFERARKSLFNYHASRIEPIESQEGNNPVFDGFDKDGKELPAGRYKLTIDAASVAPSSVSQQMTWDFTLDTQAPVISNLVVTGEGDARVVSFDVTDDSPLAGIAFSESLTSRRYYDEKEAVGANRQADGTYAKHYEIKWADLIDRADSSDPATAYLFAWDWGKNQARQVIRFHTIPMTSLSVTPESSSVVAGETVALSASYEPTNANVTDLVWTSSNEGVATVNDNGEVQTLTAGDATITATDASQPTLSASAQVHVRTISEDAGIEAAEAAVSVKVGESAPVKVYLAPSLKDRAVTWSVEPADLATVVADTDTRKATLTAGDHAGSGTLTATVTTGAGAVKTATIPVTVRAADADDFEINEEGVLVKYKGSATDVTIPETVTSIGERAFASSSVENVTIPASVRSIGQEAFIYSSLKTISFADDAARPAQLTTIADRAFANTSLQAIELPRSVVTIGAGVFDYNSALTSIKLGPNVDVSSVTGGYAETSALMSVEVDPANPNFDSVDGVLYSKDHSKLFIYPAAKNAGGAYTVLDGVQTIAYRAFQKASITSVTLPDSLRSIGEEGFRLSALTAVALPERFETLGVCAFCSADKLDSIDLGGTITVGGSAFESTKAKAGINFRPELGRLATIGDFAFSRTAPASVSLPDSVTTVGEQAFSENTALTSFHIGAGVTSFAVTALYNDRKIATLTVSTHNPVYSAENNVLYRKVDDGLHLMLSPAANTLTDYTVHAGTVEIGATAFANNKTLTRVVLPEGLKVIGDDAFAGTSALTELVIPDSVERSTGVVGNSLEVVEYGTKVSSIRMEGSWVPMPRRIVVRGGVDGSFVYDGRPTNGRRQSAYFGEGMTRVSFGVDVPRVLVLPSTLTRLDLEPELSDEKKADTHVYVAAAEGTPAWNVAKAALEAAGIDASHLHTFTAASMTLSGAGIAEAGGSYTYSGEAGASVDVTATVAGGIAATQQVRAVQIGADGTETLVRDWTTVMDGGDRAVASSVTFPWTPSAADASLRVQVRDASYLTNTLVLKQPGTPEPQPTPDPTPAPTPDPTPAPTPDPTPAPSPEPPAQQDGRWVSDSAGWWYRYADGTYPAGRKVQIGNSTYRFGADGYMRTGWASEDGAWYYHDASGAQASGWVKDGSSWYYLSPASGQMVTGWLLEGPTWYYLTPGRGAMATGWVKDGSSWYFMQPSGALTTGWVKDGGAWYYLSTDSGAMVTGWLQLGVSWYYLYPAGGAMATGWLQLDGAWYYFDPSSGVMATGSQRIGWRSYRFADSGQLMN</sequence>
<dbReference type="InterPro" id="IPR034216">
    <property type="entry name" value="C5a_Peptidase"/>
</dbReference>
<feature type="active site" description="Charge relay system" evidence="7 9">
    <location>
        <position position="628"/>
    </location>
</feature>
<dbReference type="Gene3D" id="3.40.50.200">
    <property type="entry name" value="Peptidase S8/S53 domain"/>
    <property type="match status" value="1"/>
</dbReference>
<comment type="similarity">
    <text evidence="1 9">Belongs to the peptidase S8 family.</text>
</comment>
<feature type="repeat" description="Cell wall-binding" evidence="8">
    <location>
        <begin position="2171"/>
        <end position="2190"/>
    </location>
</feature>
<dbReference type="OrthoDB" id="614750at2"/>
<dbReference type="Pfam" id="PF19127">
    <property type="entry name" value="Choline_bind_3"/>
    <property type="match status" value="2"/>
</dbReference>
<dbReference type="Pfam" id="PF13306">
    <property type="entry name" value="LRR_5"/>
    <property type="match status" value="3"/>
</dbReference>
<keyword evidence="2 9" id="KW-0645">Protease</keyword>
<keyword evidence="3 11" id="KW-0732">Signal</keyword>
<dbReference type="GeneID" id="93758845"/>
<dbReference type="EMBL" id="UAPR01000003">
    <property type="protein sequence ID" value="SPT55714.1"/>
    <property type="molecule type" value="Genomic_DNA"/>
</dbReference>
<dbReference type="InterPro" id="IPR000209">
    <property type="entry name" value="Peptidase_S8/S53_dom"/>
</dbReference>
<feature type="region of interest" description="Disordered" evidence="10">
    <location>
        <begin position="383"/>
        <end position="404"/>
    </location>
</feature>
<dbReference type="Gene3D" id="2.60.40.1710">
    <property type="entry name" value="Subtilisin-like superfamily"/>
    <property type="match status" value="1"/>
</dbReference>
<dbReference type="PRINTS" id="PR00723">
    <property type="entry name" value="SUBTILISIN"/>
</dbReference>
<dbReference type="Gene3D" id="3.80.10.10">
    <property type="entry name" value="Ribonuclease Inhibitor"/>
    <property type="match status" value="3"/>
</dbReference>
<feature type="chain" id="PRO_5016041494" evidence="11">
    <location>
        <begin position="30"/>
        <end position="2213"/>
    </location>
</feature>
<dbReference type="Gene3D" id="3.50.30.30">
    <property type="match status" value="1"/>
</dbReference>
<dbReference type="CDD" id="cd07475">
    <property type="entry name" value="Peptidases_S8_C5a_Peptidase"/>
    <property type="match status" value="1"/>
</dbReference>
<dbReference type="InterPro" id="IPR018337">
    <property type="entry name" value="Cell_wall/Cho-bd_repeat"/>
</dbReference>
<dbReference type="Gene3D" id="2.20.120.10">
    <property type="entry name" value="Multimodular pneumococcal cell wall endolysin, domain 3"/>
    <property type="match status" value="1"/>
</dbReference>
<dbReference type="InterPro" id="IPR015500">
    <property type="entry name" value="Peptidase_S8_subtilisin-rel"/>
</dbReference>
<evidence type="ECO:0000256" key="1">
    <source>
        <dbReference type="ARBA" id="ARBA00011073"/>
    </source>
</evidence>
<dbReference type="PANTHER" id="PTHR43806">
    <property type="entry name" value="PEPTIDASE S8"/>
    <property type="match status" value="1"/>
</dbReference>
<name>A0A2X0U0N9_9ACTO</name>
<dbReference type="InterPro" id="IPR050131">
    <property type="entry name" value="Peptidase_S8_subtilisin-like"/>
</dbReference>
<dbReference type="InterPro" id="IPR003343">
    <property type="entry name" value="Big_2"/>
</dbReference>
<dbReference type="Pfam" id="PF02368">
    <property type="entry name" value="Big_2"/>
    <property type="match status" value="1"/>
</dbReference>
<organism evidence="13 14">
    <name type="scientific">Schaalia odontolytica</name>
    <dbReference type="NCBI Taxonomy" id="1660"/>
    <lineage>
        <taxon>Bacteria</taxon>
        <taxon>Bacillati</taxon>
        <taxon>Actinomycetota</taxon>
        <taxon>Actinomycetes</taxon>
        <taxon>Actinomycetales</taxon>
        <taxon>Actinomycetaceae</taxon>
        <taxon>Schaalia</taxon>
    </lineage>
</organism>
<evidence type="ECO:0000313" key="14">
    <source>
        <dbReference type="Proteomes" id="UP000250192"/>
    </source>
</evidence>
<evidence type="ECO:0000313" key="13">
    <source>
        <dbReference type="EMBL" id="SPT55714.1"/>
    </source>
</evidence>
<proteinExistence type="inferred from homology"/>
<dbReference type="PROSITE" id="PS00138">
    <property type="entry name" value="SUBTILASE_SER"/>
    <property type="match status" value="1"/>
</dbReference>
<dbReference type="PROSITE" id="PS51892">
    <property type="entry name" value="SUBTILASE"/>
    <property type="match status" value="1"/>
</dbReference>
<dbReference type="SUPFAM" id="SSF49373">
    <property type="entry name" value="Invasin/intimin cell-adhesion fragments"/>
    <property type="match status" value="1"/>
</dbReference>
<accession>A0A2X0U0N9</accession>
<feature type="active site" description="Charge relay system" evidence="7 9">
    <location>
        <position position="215"/>
    </location>
</feature>
<dbReference type="Pfam" id="PF01473">
    <property type="entry name" value="Choline_bind_1"/>
    <property type="match status" value="2"/>
</dbReference>
<dbReference type="Pfam" id="PF00082">
    <property type="entry name" value="Peptidase_S8"/>
    <property type="match status" value="1"/>
</dbReference>
<dbReference type="Proteomes" id="UP000250192">
    <property type="component" value="Unassembled WGS sequence"/>
</dbReference>
<evidence type="ECO:0000256" key="6">
    <source>
        <dbReference type="ARBA" id="ARBA00022825"/>
    </source>
</evidence>
<keyword evidence="6 9" id="KW-0720">Serine protease</keyword>
<keyword evidence="4" id="KW-0677">Repeat</keyword>
<dbReference type="InterPro" id="IPR010435">
    <property type="entry name" value="C5a/SBT2-like_Fn3"/>
</dbReference>
<keyword evidence="14" id="KW-1185">Reference proteome</keyword>
<keyword evidence="5 9" id="KW-0378">Hydrolase</keyword>
<dbReference type="GO" id="GO:0004252">
    <property type="term" value="F:serine-type endopeptidase activity"/>
    <property type="evidence" value="ECO:0007669"/>
    <property type="project" value="UniProtKB-UniRule"/>
</dbReference>
<dbReference type="GO" id="GO:0016020">
    <property type="term" value="C:membrane"/>
    <property type="evidence" value="ECO:0007669"/>
    <property type="project" value="InterPro"/>
</dbReference>
<reference evidence="13 14" key="1">
    <citation type="submission" date="2018-06" db="EMBL/GenBank/DDBJ databases">
        <authorList>
            <consortium name="Pathogen Informatics"/>
            <person name="Doyle S."/>
        </authorList>
    </citation>
    <scope>NUCLEOTIDE SEQUENCE [LARGE SCALE GENOMIC DNA]</scope>
    <source>
        <strain evidence="13 14">NCTC9935</strain>
    </source>
</reference>
<feature type="repeat" description="Cell wall-binding" evidence="8">
    <location>
        <begin position="2129"/>
        <end position="2148"/>
    </location>
</feature>
<feature type="repeat" description="Cell wall-binding" evidence="8">
    <location>
        <begin position="2047"/>
        <end position="2066"/>
    </location>
</feature>
<feature type="domain" description="BIG2" evidence="12">
    <location>
        <begin position="1116"/>
        <end position="1193"/>
    </location>
</feature>
<feature type="signal peptide" evidence="11">
    <location>
        <begin position="1"/>
        <end position="29"/>
    </location>
</feature>
<evidence type="ECO:0000256" key="8">
    <source>
        <dbReference type="PROSITE-ProRule" id="PRU00591"/>
    </source>
</evidence>
<dbReference type="PANTHER" id="PTHR43806:SF11">
    <property type="entry name" value="CEREVISIN-RELATED"/>
    <property type="match status" value="1"/>
</dbReference>
<evidence type="ECO:0000256" key="4">
    <source>
        <dbReference type="ARBA" id="ARBA00022737"/>
    </source>
</evidence>
<dbReference type="InterPro" id="IPR023828">
    <property type="entry name" value="Peptidase_S8_Ser-AS"/>
</dbReference>
<dbReference type="Pfam" id="PF06280">
    <property type="entry name" value="fn3_5"/>
    <property type="match status" value="1"/>
</dbReference>
<dbReference type="GO" id="GO:0006508">
    <property type="term" value="P:proteolysis"/>
    <property type="evidence" value="ECO:0007669"/>
    <property type="project" value="UniProtKB-KW"/>
</dbReference>
<evidence type="ECO:0000256" key="7">
    <source>
        <dbReference type="PIRSR" id="PIRSR615500-1"/>
    </source>
</evidence>
<dbReference type="EC" id="3.4.21.96" evidence="13"/>
<dbReference type="Gene3D" id="2.60.40.1080">
    <property type="match status" value="1"/>
</dbReference>
<dbReference type="STRING" id="1660.APY09_09660"/>
<feature type="compositionally biased region" description="Polar residues" evidence="10">
    <location>
        <begin position="64"/>
        <end position="78"/>
    </location>
</feature>
<dbReference type="SMART" id="SM00635">
    <property type="entry name" value="BID_2"/>
    <property type="match status" value="2"/>
</dbReference>
<evidence type="ECO:0000259" key="12">
    <source>
        <dbReference type="SMART" id="SM00635"/>
    </source>
</evidence>
<dbReference type="PROSITE" id="PS51170">
    <property type="entry name" value="CW"/>
    <property type="match status" value="3"/>
</dbReference>
<dbReference type="InterPro" id="IPR008964">
    <property type="entry name" value="Invasin/intimin_cell_adhesion"/>
</dbReference>
<evidence type="ECO:0000256" key="3">
    <source>
        <dbReference type="ARBA" id="ARBA00022729"/>
    </source>
</evidence>
<feature type="region of interest" description="Disordered" evidence="10">
    <location>
        <begin position="1961"/>
        <end position="2008"/>
    </location>
</feature>
<feature type="region of interest" description="Disordered" evidence="10">
    <location>
        <begin position="32"/>
        <end position="78"/>
    </location>
</feature>
<dbReference type="SUPFAM" id="SSF69360">
    <property type="entry name" value="Cell wall binding repeat"/>
    <property type="match status" value="1"/>
</dbReference>
<dbReference type="InterPro" id="IPR032675">
    <property type="entry name" value="LRR_dom_sf"/>
</dbReference>
<evidence type="ECO:0000256" key="9">
    <source>
        <dbReference type="PROSITE-ProRule" id="PRU01240"/>
    </source>
</evidence>
<gene>
    <name evidence="13" type="primary">prtP_7</name>
    <name evidence="13" type="ORF">NCTC9935_01223</name>
</gene>
<feature type="compositionally biased region" description="Pro residues" evidence="10">
    <location>
        <begin position="1968"/>
        <end position="2002"/>
    </location>
</feature>
<dbReference type="Gene3D" id="2.10.270.10">
    <property type="entry name" value="Cholin Binding"/>
    <property type="match status" value="2"/>
</dbReference>
<feature type="domain" description="BIG2" evidence="12">
    <location>
        <begin position="1202"/>
        <end position="1284"/>
    </location>
</feature>
<dbReference type="RefSeq" id="WP_111823752.1">
    <property type="nucleotide sequence ID" value="NZ_CP133472.1"/>
</dbReference>
<evidence type="ECO:0000256" key="5">
    <source>
        <dbReference type="ARBA" id="ARBA00022801"/>
    </source>
</evidence>
<dbReference type="SUPFAM" id="SSF52743">
    <property type="entry name" value="Subtilisin-like"/>
    <property type="match status" value="1"/>
</dbReference>
<evidence type="ECO:0000256" key="10">
    <source>
        <dbReference type="SAM" id="MobiDB-lite"/>
    </source>
</evidence>